<dbReference type="Proteomes" id="UP001597368">
    <property type="component" value="Unassembled WGS sequence"/>
</dbReference>
<reference evidence="4" key="1">
    <citation type="journal article" date="2019" name="Int. J. Syst. Evol. Microbiol.">
        <title>The Global Catalogue of Microorganisms (GCM) 10K type strain sequencing project: providing services to taxonomists for standard genome sequencing and annotation.</title>
        <authorList>
            <consortium name="The Broad Institute Genomics Platform"/>
            <consortium name="The Broad Institute Genome Sequencing Center for Infectious Disease"/>
            <person name="Wu L."/>
            <person name="Ma J."/>
        </authorList>
    </citation>
    <scope>NUCLEOTIDE SEQUENCE [LARGE SCALE GENOMIC DNA]</scope>
    <source>
        <strain evidence="4">ICMP 6774ER</strain>
    </source>
</reference>
<dbReference type="InterPro" id="IPR045486">
    <property type="entry name" value="fvmX7"/>
</dbReference>
<evidence type="ECO:0000256" key="1">
    <source>
        <dbReference type="SAM" id="MobiDB-lite"/>
    </source>
</evidence>
<evidence type="ECO:0000259" key="2">
    <source>
        <dbReference type="Pfam" id="PF20005"/>
    </source>
</evidence>
<keyword evidence="4" id="KW-1185">Reference proteome</keyword>
<protein>
    <recommendedName>
        <fullName evidence="2">FtsH ternary system domain-containing protein</fullName>
    </recommendedName>
</protein>
<feature type="compositionally biased region" description="Pro residues" evidence="1">
    <location>
        <begin position="28"/>
        <end position="40"/>
    </location>
</feature>
<organism evidence="3 4">
    <name type="scientific">Nonomuraea mangrovi</name>
    <dbReference type="NCBI Taxonomy" id="2316207"/>
    <lineage>
        <taxon>Bacteria</taxon>
        <taxon>Bacillati</taxon>
        <taxon>Actinomycetota</taxon>
        <taxon>Actinomycetes</taxon>
        <taxon>Streptosporangiales</taxon>
        <taxon>Streptosporangiaceae</taxon>
        <taxon>Nonomuraea</taxon>
    </lineage>
</organism>
<dbReference type="RefSeq" id="WP_379568978.1">
    <property type="nucleotide sequence ID" value="NZ_JBHUFV010000003.1"/>
</dbReference>
<feature type="domain" description="FtsH ternary system" evidence="2">
    <location>
        <begin position="47"/>
        <end position="433"/>
    </location>
</feature>
<evidence type="ECO:0000313" key="3">
    <source>
        <dbReference type="EMBL" id="MFD1930524.1"/>
    </source>
</evidence>
<proteinExistence type="predicted"/>
<gene>
    <name evidence="3" type="ORF">ACFSKW_03430</name>
</gene>
<comment type="caution">
    <text evidence="3">The sequence shown here is derived from an EMBL/GenBank/DDBJ whole genome shotgun (WGS) entry which is preliminary data.</text>
</comment>
<accession>A0ABW4SQ73</accession>
<dbReference type="EMBL" id="JBHUFV010000003">
    <property type="protein sequence ID" value="MFD1930524.1"/>
    <property type="molecule type" value="Genomic_DNA"/>
</dbReference>
<feature type="region of interest" description="Disordered" evidence="1">
    <location>
        <begin position="1"/>
        <end position="44"/>
    </location>
</feature>
<sequence length="517" mass="54969">MSAWRRRREQQPTPARPQPFVLTRRDQQPPPGERPAPAPRAFPDDLVAGRFPAAREALAFVAAANDAALPPRCLRSPEGALWVLREHAPSHYAELVWVAGGLPYTPVGGALRGPSGHRVDLGQVERWPEVGWVELAAHAPLAAEGGAQREVVVVTTAAIARWALNRYHDGALAMRVSSVRLEPAFSAEQGRPAVLLRVTGGKGALPRAMLNALARMPYTIVCRAGERRLLVDHRAALPLTDADLAARVPEAESWIMGGPEQGVWRIADRSAEMEPPLGLSPAIQPPARPAPERRPADLAVRVRLVRTPGGGDAEDAKLLTDADLRVLRSYLSGNPAAERAFLLLGDGHHLLTEPGGGAGALPFGVPLRVAGPPGLYVESGHALRPALPPAARARAFGLDGRSVVVVCADGSHRLALRNAVPVWALWLQELPAVDAASPAGALAALLDRFDAMELPRPDPVAQAPAGPAVVAAVELRAEALALELAGRYAEAAHKYREAGDPHMAGRLYERAAAQESE</sequence>
<dbReference type="Pfam" id="PF20005">
    <property type="entry name" value="fvmX7"/>
    <property type="match status" value="1"/>
</dbReference>
<name>A0ABW4SQ73_9ACTN</name>
<evidence type="ECO:0000313" key="4">
    <source>
        <dbReference type="Proteomes" id="UP001597368"/>
    </source>
</evidence>